<sequence length="297" mass="33224">MPPTMRQSSSSSAHCDLAHSANRPRDSTQGSRQQASHHRIANQHPCCTQQSELHMQKYSSQLCIVAVRCIHHSFRAMCAYVRREYRCGWLYSKRHAFRPQQEMSSVIGISWSVITIDSSRRGTAANCLSPTDCLSVARRDLPRAPPQLNTATRQARRAQLQFHTYIHAYTLTYSLAFHSSFTSTCSPPNLPLHPHLLLPSSPPLSGANTIRASANTWARLSPPPTSPTRFFRLWSGRPSRYREVTPLESLSSSPLPPHQYSPPLPDQPSTYASQGIYSARRRPEVIATLNRSPGSVA</sequence>
<dbReference type="Proteomes" id="UP001152607">
    <property type="component" value="Unassembled WGS sequence"/>
</dbReference>
<feature type="region of interest" description="Disordered" evidence="1">
    <location>
        <begin position="1"/>
        <end position="40"/>
    </location>
</feature>
<feature type="region of interest" description="Disordered" evidence="1">
    <location>
        <begin position="245"/>
        <end position="277"/>
    </location>
</feature>
<evidence type="ECO:0000313" key="3">
    <source>
        <dbReference type="Proteomes" id="UP001152607"/>
    </source>
</evidence>
<evidence type="ECO:0000256" key="1">
    <source>
        <dbReference type="SAM" id="MobiDB-lite"/>
    </source>
</evidence>
<accession>A0A9W4XGB4</accession>
<organism evidence="2 3">
    <name type="scientific">Periconia digitata</name>
    <dbReference type="NCBI Taxonomy" id="1303443"/>
    <lineage>
        <taxon>Eukaryota</taxon>
        <taxon>Fungi</taxon>
        <taxon>Dikarya</taxon>
        <taxon>Ascomycota</taxon>
        <taxon>Pezizomycotina</taxon>
        <taxon>Dothideomycetes</taxon>
        <taxon>Pleosporomycetidae</taxon>
        <taxon>Pleosporales</taxon>
        <taxon>Massarineae</taxon>
        <taxon>Periconiaceae</taxon>
        <taxon>Periconia</taxon>
    </lineage>
</organism>
<gene>
    <name evidence="2" type="ORF">PDIGIT_LOCUS3875</name>
</gene>
<dbReference type="EMBL" id="CAOQHR010000002">
    <property type="protein sequence ID" value="CAI6327106.1"/>
    <property type="molecule type" value="Genomic_DNA"/>
</dbReference>
<feature type="compositionally biased region" description="Pro residues" evidence="1">
    <location>
        <begin position="254"/>
        <end position="266"/>
    </location>
</feature>
<keyword evidence="3" id="KW-1185">Reference proteome</keyword>
<comment type="caution">
    <text evidence="2">The sequence shown here is derived from an EMBL/GenBank/DDBJ whole genome shotgun (WGS) entry which is preliminary data.</text>
</comment>
<name>A0A9W4XGB4_9PLEO</name>
<protein>
    <submittedName>
        <fullName evidence="2">Uncharacterized protein</fullName>
    </submittedName>
</protein>
<dbReference type="AlphaFoldDB" id="A0A9W4XGB4"/>
<proteinExistence type="predicted"/>
<feature type="compositionally biased region" description="Polar residues" evidence="1">
    <location>
        <begin position="1"/>
        <end position="13"/>
    </location>
</feature>
<evidence type="ECO:0000313" key="2">
    <source>
        <dbReference type="EMBL" id="CAI6327106.1"/>
    </source>
</evidence>
<reference evidence="2" key="1">
    <citation type="submission" date="2023-01" db="EMBL/GenBank/DDBJ databases">
        <authorList>
            <person name="Van Ghelder C."/>
            <person name="Rancurel C."/>
        </authorList>
    </citation>
    <scope>NUCLEOTIDE SEQUENCE</scope>
    <source>
        <strain evidence="2">CNCM I-4278</strain>
    </source>
</reference>
<feature type="compositionally biased region" description="Polar residues" evidence="1">
    <location>
        <begin position="267"/>
        <end position="276"/>
    </location>
</feature>